<dbReference type="Proteomes" id="UP001163064">
    <property type="component" value="Unassembled WGS sequence"/>
</dbReference>
<accession>A0ABT3TZ30</accession>
<gene>
    <name evidence="1" type="ORF">OFY01_21550</name>
</gene>
<comment type="caution">
    <text evidence="1">The sequence shown here is derived from an EMBL/GenBank/DDBJ whole genome shotgun (WGS) entry which is preliminary data.</text>
</comment>
<keyword evidence="2" id="KW-1185">Reference proteome</keyword>
<organism evidence="1 2">
    <name type="scientific">Streptomyces beihaiensis</name>
    <dbReference type="NCBI Taxonomy" id="2984495"/>
    <lineage>
        <taxon>Bacteria</taxon>
        <taxon>Bacillati</taxon>
        <taxon>Actinomycetota</taxon>
        <taxon>Actinomycetes</taxon>
        <taxon>Kitasatosporales</taxon>
        <taxon>Streptomycetaceae</taxon>
        <taxon>Streptomyces</taxon>
    </lineage>
</organism>
<protein>
    <submittedName>
        <fullName evidence="1">Uncharacterized protein</fullName>
    </submittedName>
</protein>
<name>A0ABT3TZ30_9ACTN</name>
<reference evidence="1" key="1">
    <citation type="submission" date="2022-10" db="EMBL/GenBank/DDBJ databases">
        <title>Streptomyces beihaiensis sp. nov., a chitin degrading actinobacterium, isolated from shrimp pond soil.</title>
        <authorList>
            <person name="Xie J."/>
            <person name="Shen N."/>
        </authorList>
    </citation>
    <scope>NUCLEOTIDE SEQUENCE</scope>
    <source>
        <strain evidence="1">GXMU-J5</strain>
    </source>
</reference>
<evidence type="ECO:0000313" key="2">
    <source>
        <dbReference type="Proteomes" id="UP001163064"/>
    </source>
</evidence>
<dbReference type="EMBL" id="JAPHNL010000267">
    <property type="protein sequence ID" value="MCX3062301.1"/>
    <property type="molecule type" value="Genomic_DNA"/>
</dbReference>
<feature type="non-terminal residue" evidence="1">
    <location>
        <position position="103"/>
    </location>
</feature>
<evidence type="ECO:0000313" key="1">
    <source>
        <dbReference type="EMBL" id="MCX3062301.1"/>
    </source>
</evidence>
<dbReference type="RefSeq" id="WP_266602416.1">
    <property type="nucleotide sequence ID" value="NZ_JAPHNL010000267.1"/>
</dbReference>
<sequence>MTRGLRKGIGILKRHASLSGCRRATSLTSIGLTADVWALVFAEIESKVVDDVTSVLNHIGAFLKVHSRSIAADVLEGGEKVRVGSGRQAREDTLLAKEEGTCA</sequence>
<proteinExistence type="predicted"/>